<dbReference type="Proteomes" id="UP001162640">
    <property type="component" value="Unassembled WGS sequence"/>
</dbReference>
<dbReference type="FunFam" id="3.30.1230.20:FF:000008">
    <property type="entry name" value="40S ribosomal protein S21"/>
    <property type="match status" value="1"/>
</dbReference>
<evidence type="ECO:0000313" key="5">
    <source>
        <dbReference type="Proteomes" id="UP001162640"/>
    </source>
</evidence>
<dbReference type="InterPro" id="IPR038579">
    <property type="entry name" value="Ribosomal_eS21_sf"/>
</dbReference>
<proteinExistence type="inferred from homology"/>
<organism evidence="4 5">
    <name type="scientific">Triparma laevis f. inornata</name>
    <dbReference type="NCBI Taxonomy" id="1714386"/>
    <lineage>
        <taxon>Eukaryota</taxon>
        <taxon>Sar</taxon>
        <taxon>Stramenopiles</taxon>
        <taxon>Ochrophyta</taxon>
        <taxon>Bolidophyceae</taxon>
        <taxon>Parmales</taxon>
        <taxon>Triparmaceae</taxon>
        <taxon>Triparma</taxon>
    </lineage>
</organism>
<accession>A0A9W7AK98</accession>
<feature type="non-terminal residue" evidence="4">
    <location>
        <position position="1"/>
    </location>
</feature>
<evidence type="ECO:0000256" key="1">
    <source>
        <dbReference type="ARBA" id="ARBA00010228"/>
    </source>
</evidence>
<dbReference type="EMBL" id="BLQM01000189">
    <property type="protein sequence ID" value="GMH73812.1"/>
    <property type="molecule type" value="Genomic_DNA"/>
</dbReference>
<protein>
    <recommendedName>
        <fullName evidence="6">40S ribosomal protein S21</fullName>
    </recommendedName>
</protein>
<evidence type="ECO:0008006" key="6">
    <source>
        <dbReference type="Google" id="ProtNLM"/>
    </source>
</evidence>
<dbReference type="GO" id="GO:0005840">
    <property type="term" value="C:ribosome"/>
    <property type="evidence" value="ECO:0007669"/>
    <property type="project" value="UniProtKB-KW"/>
</dbReference>
<dbReference type="AlphaFoldDB" id="A0A9W7AK98"/>
<dbReference type="InterPro" id="IPR001931">
    <property type="entry name" value="Ribosomal_eS21"/>
</dbReference>
<comment type="similarity">
    <text evidence="1">Belongs to the eukaryotic ribosomal protein eS21 family.</text>
</comment>
<sequence>MQNESGQNVDLYVPRKCSYTSRLIGAKDHGAVQINVANIDPSTGLYTGEATPFALTGYIRNKSEGDMAFTTLVQESDTKAMSS</sequence>
<dbReference type="Gene3D" id="3.30.1230.20">
    <property type="match status" value="1"/>
</dbReference>
<dbReference type="PANTHER" id="PTHR10442">
    <property type="entry name" value="40S RIBOSOMAL PROTEIN S21"/>
    <property type="match status" value="1"/>
</dbReference>
<feature type="non-terminal residue" evidence="4">
    <location>
        <position position="83"/>
    </location>
</feature>
<evidence type="ECO:0000256" key="2">
    <source>
        <dbReference type="ARBA" id="ARBA00022980"/>
    </source>
</evidence>
<dbReference type="GO" id="GO:1990904">
    <property type="term" value="C:ribonucleoprotein complex"/>
    <property type="evidence" value="ECO:0007669"/>
    <property type="project" value="UniProtKB-KW"/>
</dbReference>
<dbReference type="Pfam" id="PF01249">
    <property type="entry name" value="Ribosomal_S21e"/>
    <property type="match status" value="1"/>
</dbReference>
<dbReference type="GO" id="GO:0006412">
    <property type="term" value="P:translation"/>
    <property type="evidence" value="ECO:0007669"/>
    <property type="project" value="InterPro"/>
</dbReference>
<reference evidence="5" key="1">
    <citation type="journal article" date="2023" name="Commun. Biol.">
        <title>Genome analysis of Parmales, the sister group of diatoms, reveals the evolutionary specialization of diatoms from phago-mixotrophs to photoautotrophs.</title>
        <authorList>
            <person name="Ban H."/>
            <person name="Sato S."/>
            <person name="Yoshikawa S."/>
            <person name="Yamada K."/>
            <person name="Nakamura Y."/>
            <person name="Ichinomiya M."/>
            <person name="Sato N."/>
            <person name="Blanc-Mathieu R."/>
            <person name="Endo H."/>
            <person name="Kuwata A."/>
            <person name="Ogata H."/>
        </authorList>
    </citation>
    <scope>NUCLEOTIDE SEQUENCE [LARGE SCALE GENOMIC DNA]</scope>
</reference>
<dbReference type="PIRSF" id="PIRSF002148">
    <property type="entry name" value="Ribosomal_S21e"/>
    <property type="match status" value="1"/>
</dbReference>
<evidence type="ECO:0000256" key="3">
    <source>
        <dbReference type="ARBA" id="ARBA00023274"/>
    </source>
</evidence>
<evidence type="ECO:0000313" key="4">
    <source>
        <dbReference type="EMBL" id="GMH73812.1"/>
    </source>
</evidence>
<dbReference type="GO" id="GO:0003735">
    <property type="term" value="F:structural constituent of ribosome"/>
    <property type="evidence" value="ECO:0007669"/>
    <property type="project" value="InterPro"/>
</dbReference>
<gene>
    <name evidence="4" type="ORF">TL16_g06286</name>
</gene>
<keyword evidence="2" id="KW-0689">Ribosomal protein</keyword>
<keyword evidence="3" id="KW-0687">Ribonucleoprotein</keyword>
<comment type="caution">
    <text evidence="4">The sequence shown here is derived from an EMBL/GenBank/DDBJ whole genome shotgun (WGS) entry which is preliminary data.</text>
</comment>
<name>A0A9W7AK98_9STRA</name>